<protein>
    <recommendedName>
        <fullName evidence="1">Glycosyl transferase family 28 C-terminal domain-containing protein</fullName>
    </recommendedName>
</protein>
<evidence type="ECO:0000313" key="3">
    <source>
        <dbReference type="Proteomes" id="UP001500187"/>
    </source>
</evidence>
<sequence length="188" mass="20771">MTAKNYDLVVSLGTDYHHFDRLVSWVDAYLAEHPDVSCLVQHGFTAAPQQAEAVERISRAELLELYRAAKVVLVQGGPGSILDAREVGAIPLAVPRRTELDEVVDNHQVEFSRVMEEHGETIVVTSAEDLARRLDAALANPESLQGTLRVPGNNEAADKLSDQLSTLEQQHPSFIRRARQIVSGLRNK</sequence>
<dbReference type="Pfam" id="PF04101">
    <property type="entry name" value="Glyco_tran_28_C"/>
    <property type="match status" value="1"/>
</dbReference>
<name>A0ABP9BM85_9MICC</name>
<dbReference type="RefSeq" id="WP_345446094.1">
    <property type="nucleotide sequence ID" value="NZ_BAABKP010000002.1"/>
</dbReference>
<keyword evidence="3" id="KW-1185">Reference proteome</keyword>
<accession>A0ABP9BM85</accession>
<evidence type="ECO:0000259" key="1">
    <source>
        <dbReference type="Pfam" id="PF04101"/>
    </source>
</evidence>
<dbReference type="EMBL" id="BAABKP010000002">
    <property type="protein sequence ID" value="GAA4796267.1"/>
    <property type="molecule type" value="Genomic_DNA"/>
</dbReference>
<comment type="caution">
    <text evidence="2">The sequence shown here is derived from an EMBL/GenBank/DDBJ whole genome shotgun (WGS) entry which is preliminary data.</text>
</comment>
<dbReference type="Gene3D" id="3.40.50.2000">
    <property type="entry name" value="Glycogen Phosphorylase B"/>
    <property type="match status" value="1"/>
</dbReference>
<gene>
    <name evidence="2" type="ORF">GCM10023352_14550</name>
</gene>
<feature type="domain" description="Glycosyl transferase family 28 C-terminal" evidence="1">
    <location>
        <begin position="60"/>
        <end position="145"/>
    </location>
</feature>
<proteinExistence type="predicted"/>
<organism evidence="2 3">
    <name type="scientific">Rothia endophytica</name>
    <dbReference type="NCBI Taxonomy" id="1324766"/>
    <lineage>
        <taxon>Bacteria</taxon>
        <taxon>Bacillati</taxon>
        <taxon>Actinomycetota</taxon>
        <taxon>Actinomycetes</taxon>
        <taxon>Micrococcales</taxon>
        <taxon>Micrococcaceae</taxon>
        <taxon>Rothia</taxon>
    </lineage>
</organism>
<dbReference type="InterPro" id="IPR007235">
    <property type="entry name" value="Glyco_trans_28_C"/>
</dbReference>
<dbReference type="SUPFAM" id="SSF53756">
    <property type="entry name" value="UDP-Glycosyltransferase/glycogen phosphorylase"/>
    <property type="match status" value="1"/>
</dbReference>
<dbReference type="Proteomes" id="UP001500187">
    <property type="component" value="Unassembled WGS sequence"/>
</dbReference>
<reference evidence="3" key="1">
    <citation type="journal article" date="2019" name="Int. J. Syst. Evol. Microbiol.">
        <title>The Global Catalogue of Microorganisms (GCM) 10K type strain sequencing project: providing services to taxonomists for standard genome sequencing and annotation.</title>
        <authorList>
            <consortium name="The Broad Institute Genomics Platform"/>
            <consortium name="The Broad Institute Genome Sequencing Center for Infectious Disease"/>
            <person name="Wu L."/>
            <person name="Ma J."/>
        </authorList>
    </citation>
    <scope>NUCLEOTIDE SEQUENCE [LARGE SCALE GENOMIC DNA]</scope>
    <source>
        <strain evidence="3">JCM 18541</strain>
    </source>
</reference>
<evidence type="ECO:0000313" key="2">
    <source>
        <dbReference type="EMBL" id="GAA4796267.1"/>
    </source>
</evidence>